<keyword evidence="2" id="KW-1185">Reference proteome</keyword>
<accession>A0ABW3P5S6</accession>
<evidence type="ECO:0000313" key="1">
    <source>
        <dbReference type="EMBL" id="MFD1106428.1"/>
    </source>
</evidence>
<reference evidence="2" key="1">
    <citation type="journal article" date="2019" name="Int. J. Syst. Evol. Microbiol.">
        <title>The Global Catalogue of Microorganisms (GCM) 10K type strain sequencing project: providing services to taxonomists for standard genome sequencing and annotation.</title>
        <authorList>
            <consortium name="The Broad Institute Genomics Platform"/>
            <consortium name="The Broad Institute Genome Sequencing Center for Infectious Disease"/>
            <person name="Wu L."/>
            <person name="Ma J."/>
        </authorList>
    </citation>
    <scope>NUCLEOTIDE SEQUENCE [LARGE SCALE GENOMIC DNA]</scope>
    <source>
        <strain evidence="2">CCUG 54329</strain>
    </source>
</reference>
<dbReference type="EMBL" id="JBHTLS010000132">
    <property type="protein sequence ID" value="MFD1106428.1"/>
    <property type="molecule type" value="Genomic_DNA"/>
</dbReference>
<evidence type="ECO:0000313" key="2">
    <source>
        <dbReference type="Proteomes" id="UP001597203"/>
    </source>
</evidence>
<protein>
    <submittedName>
        <fullName evidence="1">Uncharacterized protein</fullName>
    </submittedName>
</protein>
<sequence>MLDGAPTTIVLILRNESATGPGLALPQVPARQKMVSQKEILLSVSNANPSWFRWKSRSERPDRKIIAQGETLTEMGGIATLSQSLAGGEEA</sequence>
<name>A0ABW3P5S6_9SPHN</name>
<organism evidence="1 2">
    <name type="scientific">Sphingobium olei</name>
    <dbReference type="NCBI Taxonomy" id="420955"/>
    <lineage>
        <taxon>Bacteria</taxon>
        <taxon>Pseudomonadati</taxon>
        <taxon>Pseudomonadota</taxon>
        <taxon>Alphaproteobacteria</taxon>
        <taxon>Sphingomonadales</taxon>
        <taxon>Sphingomonadaceae</taxon>
        <taxon>Sphingobium</taxon>
    </lineage>
</organism>
<proteinExistence type="predicted"/>
<comment type="caution">
    <text evidence="1">The sequence shown here is derived from an EMBL/GenBank/DDBJ whole genome shotgun (WGS) entry which is preliminary data.</text>
</comment>
<dbReference type="RefSeq" id="WP_380913113.1">
    <property type="nucleotide sequence ID" value="NZ_JBHTLS010000132.1"/>
</dbReference>
<dbReference type="Proteomes" id="UP001597203">
    <property type="component" value="Unassembled WGS sequence"/>
</dbReference>
<gene>
    <name evidence="1" type="ORF">ACFQ24_16315</name>
</gene>